<gene>
    <name evidence="2" type="ORF">SAMN05421867_10670</name>
</gene>
<keyword evidence="3" id="KW-1185">Reference proteome</keyword>
<proteinExistence type="predicted"/>
<protein>
    <submittedName>
        <fullName evidence="2">Uncharacterized protein</fullName>
    </submittedName>
</protein>
<evidence type="ECO:0000256" key="1">
    <source>
        <dbReference type="SAM" id="MobiDB-lite"/>
    </source>
</evidence>
<evidence type="ECO:0000313" key="2">
    <source>
        <dbReference type="EMBL" id="SFB06117.1"/>
    </source>
</evidence>
<reference evidence="2 3" key="1">
    <citation type="submission" date="2016-10" db="EMBL/GenBank/DDBJ databases">
        <authorList>
            <person name="de Groot N.N."/>
        </authorList>
    </citation>
    <scope>NUCLEOTIDE SEQUENCE [LARGE SCALE GENOMIC DNA]</scope>
    <source>
        <strain evidence="2 3">CGMCC 4.6945</strain>
    </source>
</reference>
<dbReference type="Proteomes" id="UP000199012">
    <property type="component" value="Unassembled WGS sequence"/>
</dbReference>
<dbReference type="STRING" id="988821.SAMN05421867_10670"/>
<feature type="region of interest" description="Disordered" evidence="1">
    <location>
        <begin position="1"/>
        <end position="26"/>
    </location>
</feature>
<sequence>MSTLAPALAPTRVPAPAATSATGPATPAPALRVLLRLGRVRGELLVEVAAPRSRPALRDEGRRRDRAAYAAALADLERHRTAAIAARRGAGGL</sequence>
<dbReference type="RefSeq" id="WP_090032251.1">
    <property type="nucleotide sequence ID" value="NZ_BONM01000006.1"/>
</dbReference>
<organism evidence="2 3">
    <name type="scientific">Cellulomonas marina</name>
    <dbReference type="NCBI Taxonomy" id="988821"/>
    <lineage>
        <taxon>Bacteria</taxon>
        <taxon>Bacillati</taxon>
        <taxon>Actinomycetota</taxon>
        <taxon>Actinomycetes</taxon>
        <taxon>Micrococcales</taxon>
        <taxon>Cellulomonadaceae</taxon>
        <taxon>Cellulomonas</taxon>
    </lineage>
</organism>
<name>A0A1I0XZR2_9CELL</name>
<dbReference type="EMBL" id="FOKA01000006">
    <property type="protein sequence ID" value="SFB06117.1"/>
    <property type="molecule type" value="Genomic_DNA"/>
</dbReference>
<dbReference type="AlphaFoldDB" id="A0A1I0XZR2"/>
<accession>A0A1I0XZR2</accession>
<feature type="compositionally biased region" description="Low complexity" evidence="1">
    <location>
        <begin position="14"/>
        <end position="26"/>
    </location>
</feature>
<evidence type="ECO:0000313" key="3">
    <source>
        <dbReference type="Proteomes" id="UP000199012"/>
    </source>
</evidence>